<evidence type="ECO:0000256" key="1">
    <source>
        <dbReference type="SAM" id="MobiDB-lite"/>
    </source>
</evidence>
<feature type="compositionally biased region" description="Basic and acidic residues" evidence="1">
    <location>
        <begin position="83"/>
        <end position="103"/>
    </location>
</feature>
<protein>
    <submittedName>
        <fullName evidence="4">Shugoshin_C domain-containing protein</fullName>
    </submittedName>
</protein>
<evidence type="ECO:0000313" key="3">
    <source>
        <dbReference type="Proteomes" id="UP000272942"/>
    </source>
</evidence>
<feature type="region of interest" description="Disordered" evidence="1">
    <location>
        <begin position="1"/>
        <end position="172"/>
    </location>
</feature>
<dbReference type="AlphaFoldDB" id="A0A183A084"/>
<feature type="compositionally biased region" description="Low complexity" evidence="1">
    <location>
        <begin position="159"/>
        <end position="172"/>
    </location>
</feature>
<feature type="compositionally biased region" description="Basic residues" evidence="1">
    <location>
        <begin position="33"/>
        <end position="43"/>
    </location>
</feature>
<sequence>MSSFTDLSMEANRDHLEMQSPEKPPNPNQWARQPKRRATRRRTSSSDENVKSEPVAKRHRAAEPKMEAPVRRSSRRLTSLSIDKSKLKFEYKDGKEEDLHEEFLPQVSPLKSKVKREPRASVIAKRRKFETKPEDRSFCNEKLAKRSPSGSDQSKRESVSQSRSSRLSRPSLRPVRDCVVLLDDCHNALTKVSHQPSSLLVRSFKAA</sequence>
<feature type="compositionally biased region" description="Basic and acidic residues" evidence="1">
    <location>
        <begin position="44"/>
        <end position="70"/>
    </location>
</feature>
<organism evidence="4">
    <name type="scientific">Echinostoma caproni</name>
    <dbReference type="NCBI Taxonomy" id="27848"/>
    <lineage>
        <taxon>Eukaryota</taxon>
        <taxon>Metazoa</taxon>
        <taxon>Spiralia</taxon>
        <taxon>Lophotrochozoa</taxon>
        <taxon>Platyhelminthes</taxon>
        <taxon>Trematoda</taxon>
        <taxon>Digenea</taxon>
        <taxon>Plagiorchiida</taxon>
        <taxon>Echinostomata</taxon>
        <taxon>Echinostomatoidea</taxon>
        <taxon>Echinostomatidae</taxon>
        <taxon>Echinostoma</taxon>
    </lineage>
</organism>
<dbReference type="EMBL" id="UZAN01001194">
    <property type="protein sequence ID" value="VDP22024.1"/>
    <property type="molecule type" value="Genomic_DNA"/>
</dbReference>
<evidence type="ECO:0000313" key="2">
    <source>
        <dbReference type="EMBL" id="VDP22024.1"/>
    </source>
</evidence>
<dbReference type="WBParaSite" id="ECPE_0000036901-mRNA-1">
    <property type="protein sequence ID" value="ECPE_0000036901-mRNA-1"/>
    <property type="gene ID" value="ECPE_0000036901"/>
</dbReference>
<gene>
    <name evidence="2" type="ORF">ECPE_LOCUS369</name>
</gene>
<name>A0A183A084_9TREM</name>
<reference evidence="2 3" key="2">
    <citation type="submission" date="2018-11" db="EMBL/GenBank/DDBJ databases">
        <authorList>
            <consortium name="Pathogen Informatics"/>
        </authorList>
    </citation>
    <scope>NUCLEOTIDE SEQUENCE [LARGE SCALE GENOMIC DNA]</scope>
    <source>
        <strain evidence="2 3">Egypt</strain>
    </source>
</reference>
<proteinExistence type="predicted"/>
<dbReference type="Proteomes" id="UP000272942">
    <property type="component" value="Unassembled WGS sequence"/>
</dbReference>
<accession>A0A183A084</accession>
<evidence type="ECO:0000313" key="4">
    <source>
        <dbReference type="WBParaSite" id="ECPE_0000036901-mRNA-1"/>
    </source>
</evidence>
<feature type="compositionally biased region" description="Basic and acidic residues" evidence="1">
    <location>
        <begin position="130"/>
        <end position="144"/>
    </location>
</feature>
<keyword evidence="3" id="KW-1185">Reference proteome</keyword>
<reference evidence="4" key="1">
    <citation type="submission" date="2016-06" db="UniProtKB">
        <authorList>
            <consortium name="WormBaseParasite"/>
        </authorList>
    </citation>
    <scope>IDENTIFICATION</scope>
</reference>